<organism evidence="3 4">
    <name type="scientific">Tilletia controversa</name>
    <name type="common">dwarf bunt fungus</name>
    <dbReference type="NCBI Taxonomy" id="13291"/>
    <lineage>
        <taxon>Eukaryota</taxon>
        <taxon>Fungi</taxon>
        <taxon>Dikarya</taxon>
        <taxon>Basidiomycota</taxon>
        <taxon>Ustilaginomycotina</taxon>
        <taxon>Exobasidiomycetes</taxon>
        <taxon>Tilletiales</taxon>
        <taxon>Tilletiaceae</taxon>
        <taxon>Tilletia</taxon>
    </lineage>
</organism>
<keyword evidence="4" id="KW-1185">Reference proteome</keyword>
<feature type="compositionally biased region" description="Polar residues" evidence="1">
    <location>
        <begin position="244"/>
        <end position="258"/>
    </location>
</feature>
<name>A0A8X7MT16_9BASI</name>
<comment type="caution">
    <text evidence="3">The sequence shown here is derived from an EMBL/GenBank/DDBJ whole genome shotgun (WGS) entry which is preliminary data.</text>
</comment>
<dbReference type="InterPro" id="IPR006896">
    <property type="entry name" value="Sec23/24_trunk_dom"/>
</dbReference>
<dbReference type="EMBL" id="LWDE02000426">
    <property type="protein sequence ID" value="KAE8247789.1"/>
    <property type="molecule type" value="Genomic_DNA"/>
</dbReference>
<gene>
    <name evidence="3" type="ORF">A4X06_0g4193</name>
</gene>
<dbReference type="InterPro" id="IPR036465">
    <property type="entry name" value="vWFA_dom_sf"/>
</dbReference>
<feature type="region of interest" description="Disordered" evidence="1">
    <location>
        <begin position="1"/>
        <end position="30"/>
    </location>
</feature>
<protein>
    <recommendedName>
        <fullName evidence="2">Sec23/Sec24 trunk domain-containing protein</fullName>
    </recommendedName>
</protein>
<reference evidence="3" key="1">
    <citation type="submission" date="2016-04" db="EMBL/GenBank/DDBJ databases">
        <authorList>
            <person name="Nguyen H.D."/>
            <person name="Samba Siva P."/>
            <person name="Cullis J."/>
            <person name="Levesque C.A."/>
            <person name="Hambleton S."/>
        </authorList>
    </citation>
    <scope>NUCLEOTIDE SEQUENCE</scope>
    <source>
        <strain evidence="3">DAOMC 236426</strain>
    </source>
</reference>
<feature type="compositionally biased region" description="Low complexity" evidence="1">
    <location>
        <begin position="211"/>
        <end position="235"/>
    </location>
</feature>
<evidence type="ECO:0000313" key="4">
    <source>
        <dbReference type="Proteomes" id="UP000077684"/>
    </source>
</evidence>
<dbReference type="Proteomes" id="UP000077684">
    <property type="component" value="Unassembled WGS sequence"/>
</dbReference>
<dbReference type="GO" id="GO:0006888">
    <property type="term" value="P:endoplasmic reticulum to Golgi vesicle-mediated transport"/>
    <property type="evidence" value="ECO:0007669"/>
    <property type="project" value="InterPro"/>
</dbReference>
<dbReference type="InterPro" id="IPR029063">
    <property type="entry name" value="SAM-dependent_MTases_sf"/>
</dbReference>
<dbReference type="GO" id="GO:0006886">
    <property type="term" value="P:intracellular protein transport"/>
    <property type="evidence" value="ECO:0007669"/>
    <property type="project" value="InterPro"/>
</dbReference>
<proteinExistence type="predicted"/>
<evidence type="ECO:0000259" key="2">
    <source>
        <dbReference type="Pfam" id="PF04811"/>
    </source>
</evidence>
<feature type="domain" description="Sec23/Sec24 trunk" evidence="2">
    <location>
        <begin position="317"/>
        <end position="361"/>
    </location>
</feature>
<sequence length="361" mass="38080">MTPEIPVPVVRLPHKGLDGAGPARQHQASGIRHQASGIRLFLAGAGAQADPGPVHSSRRRRDQDRKNGLGRQWKSGRASGYTAFLNTLLERDVDDRLELDLRPAQDFAARHLQNATHLSGGWTELKSRLSTHLPSSGTPFLVLCLALDETDVRRSLGERDGLIGIIVCRSGEAGPSPSGPSATEDDALLDPLGASESSLWAAAERNGVLRSSVPSASGGSAAGTPQGSPFSSPGGSKRGAHTLASAQPGPSSSTSLFSRISDDTPHLMGQPSPALARMYKSHIRPAFLGRRTSARALDLGCGAGRDLAWLSSTPGNTDAEMLVVSDLDDVFLPKPNDLLVNLAEARAGLESLLTRFADMFK</sequence>
<evidence type="ECO:0000313" key="3">
    <source>
        <dbReference type="EMBL" id="KAE8247789.1"/>
    </source>
</evidence>
<dbReference type="Gene3D" id="3.40.50.410">
    <property type="entry name" value="von Willebrand factor, type A domain"/>
    <property type="match status" value="1"/>
</dbReference>
<feature type="region of interest" description="Disordered" evidence="1">
    <location>
        <begin position="46"/>
        <end position="72"/>
    </location>
</feature>
<dbReference type="AlphaFoldDB" id="A0A8X7MT16"/>
<dbReference type="SUPFAM" id="SSF53300">
    <property type="entry name" value="vWA-like"/>
    <property type="match status" value="1"/>
</dbReference>
<dbReference type="SUPFAM" id="SSF53335">
    <property type="entry name" value="S-adenosyl-L-methionine-dependent methyltransferases"/>
    <property type="match status" value="1"/>
</dbReference>
<feature type="region of interest" description="Disordered" evidence="1">
    <location>
        <begin position="211"/>
        <end position="261"/>
    </location>
</feature>
<reference evidence="3" key="2">
    <citation type="journal article" date="2019" name="IMA Fungus">
        <title>Genome sequencing and comparison of five Tilletia species to identify candidate genes for the detection of regulated species infecting wheat.</title>
        <authorList>
            <person name="Nguyen H.D.T."/>
            <person name="Sultana T."/>
            <person name="Kesanakurti P."/>
            <person name="Hambleton S."/>
        </authorList>
    </citation>
    <scope>NUCLEOTIDE SEQUENCE</scope>
    <source>
        <strain evidence="3">DAOMC 236426</strain>
    </source>
</reference>
<accession>A0A8X7MT16</accession>
<dbReference type="GO" id="GO:0030127">
    <property type="term" value="C:COPII vesicle coat"/>
    <property type="evidence" value="ECO:0007669"/>
    <property type="project" value="InterPro"/>
</dbReference>
<dbReference type="Pfam" id="PF04811">
    <property type="entry name" value="Sec23_trunk"/>
    <property type="match status" value="1"/>
</dbReference>
<evidence type="ECO:0000256" key="1">
    <source>
        <dbReference type="SAM" id="MobiDB-lite"/>
    </source>
</evidence>